<feature type="domain" description="Calcineurin-like phosphoesterase" evidence="2">
    <location>
        <begin position="4"/>
        <end position="194"/>
    </location>
</feature>
<protein>
    <submittedName>
        <fullName evidence="3">DNA repair exonuclease</fullName>
    </submittedName>
</protein>
<keyword evidence="3" id="KW-0269">Exonuclease</keyword>
<evidence type="ECO:0000313" key="4">
    <source>
        <dbReference type="Proteomes" id="UP001519921"/>
    </source>
</evidence>
<dbReference type="InterPro" id="IPR041796">
    <property type="entry name" value="Mre11_N"/>
</dbReference>
<dbReference type="GO" id="GO:0004527">
    <property type="term" value="F:exonuclease activity"/>
    <property type="evidence" value="ECO:0007669"/>
    <property type="project" value="UniProtKB-KW"/>
</dbReference>
<reference evidence="3 4" key="1">
    <citation type="submission" date="2021-07" db="EMBL/GenBank/DDBJ databases">
        <title>Clostridium weizhouense sp. nov., an anaerobic bacterium isolated from activated sludge of Petroleum wastewater.</title>
        <authorList>
            <person name="Li Q."/>
        </authorList>
    </citation>
    <scope>NUCLEOTIDE SEQUENCE [LARGE SCALE GENOMIC DNA]</scope>
    <source>
        <strain evidence="3 4">YB-6</strain>
    </source>
</reference>
<dbReference type="EMBL" id="JAHXPT010000001">
    <property type="protein sequence ID" value="MBW6408849.1"/>
    <property type="molecule type" value="Genomic_DNA"/>
</dbReference>
<dbReference type="InterPro" id="IPR050535">
    <property type="entry name" value="DNA_Repair-Maintenance_Comp"/>
</dbReference>
<keyword evidence="3" id="KW-0540">Nuclease</keyword>
<evidence type="ECO:0000259" key="2">
    <source>
        <dbReference type="Pfam" id="PF00149"/>
    </source>
</evidence>
<dbReference type="InterPro" id="IPR029052">
    <property type="entry name" value="Metallo-depent_PP-like"/>
</dbReference>
<dbReference type="InterPro" id="IPR004843">
    <property type="entry name" value="Calcineurin-like_PHP"/>
</dbReference>
<dbReference type="Gene3D" id="3.60.21.10">
    <property type="match status" value="1"/>
</dbReference>
<keyword evidence="1" id="KW-0378">Hydrolase</keyword>
<comment type="caution">
    <text evidence="3">The sequence shown here is derived from an EMBL/GenBank/DDBJ whole genome shotgun (WGS) entry which is preliminary data.</text>
</comment>
<name>A0ABS7AJK3_9CLOT</name>
<evidence type="ECO:0000313" key="3">
    <source>
        <dbReference type="EMBL" id="MBW6408849.1"/>
    </source>
</evidence>
<accession>A0ABS7AJK3</accession>
<dbReference type="Pfam" id="PF00149">
    <property type="entry name" value="Metallophos"/>
    <property type="match status" value="1"/>
</dbReference>
<proteinExistence type="predicted"/>
<evidence type="ECO:0000256" key="1">
    <source>
        <dbReference type="ARBA" id="ARBA00022801"/>
    </source>
</evidence>
<gene>
    <name evidence="3" type="ORF">KYD98_01930</name>
</gene>
<sequence length="377" mass="43777">MNKIKILHTADLHFDTPFSGMDNNQALKSREELKEVFDKIINIVLEEKVDILLIAGDIFDNLSVNKSTLYFIKNALEKISKVKVFISPGNHDPFNERSFYNIVEWPNNVYVFKGAMEKIVLEDLKTVVWGAAFTNNYENKSLLKNINRVEGYNNIMVMHAEITSLNEGNEYNPITEIEIDESNLDYIALGHRHKFSDIKKIRNTYYSYSGCPQGRGFDELDDKGIVIVEVFNRHCEGKFIKTSIRNYYEKEIDISECFGYKEISDRILVSIEDADIKNNCYKIILKGELSEEFNLNEDVLEGILKKDFYFVKIVDKTEIKLDFQELLKGYSIKSIFARKMYEELKNAKTEDEKEIIKLALKKGLQSLSGEEVKSYNY</sequence>
<dbReference type="Proteomes" id="UP001519921">
    <property type="component" value="Unassembled WGS sequence"/>
</dbReference>
<dbReference type="SUPFAM" id="SSF56300">
    <property type="entry name" value="Metallo-dependent phosphatases"/>
    <property type="match status" value="1"/>
</dbReference>
<dbReference type="PANTHER" id="PTHR30337:SF7">
    <property type="entry name" value="PHOSPHOESTERASE"/>
    <property type="match status" value="1"/>
</dbReference>
<organism evidence="3 4">
    <name type="scientific">Clostridium weizhouense</name>
    <dbReference type="NCBI Taxonomy" id="2859781"/>
    <lineage>
        <taxon>Bacteria</taxon>
        <taxon>Bacillati</taxon>
        <taxon>Bacillota</taxon>
        <taxon>Clostridia</taxon>
        <taxon>Eubacteriales</taxon>
        <taxon>Clostridiaceae</taxon>
        <taxon>Clostridium</taxon>
    </lineage>
</organism>
<dbReference type="RefSeq" id="WP_219777900.1">
    <property type="nucleotide sequence ID" value="NZ_JAHXPT010000001.1"/>
</dbReference>
<dbReference type="PANTHER" id="PTHR30337">
    <property type="entry name" value="COMPONENT OF ATP-DEPENDENT DSDNA EXONUCLEASE"/>
    <property type="match status" value="1"/>
</dbReference>
<dbReference type="CDD" id="cd00840">
    <property type="entry name" value="MPP_Mre11_N"/>
    <property type="match status" value="1"/>
</dbReference>
<keyword evidence="4" id="KW-1185">Reference proteome</keyword>